<gene>
    <name evidence="3" type="ORF">JRQ81_005014</name>
</gene>
<evidence type="ECO:0000313" key="3">
    <source>
        <dbReference type="EMBL" id="KAJ7341189.1"/>
    </source>
</evidence>
<comment type="similarity">
    <text evidence="1">Belongs to the HEBP family.</text>
</comment>
<dbReference type="InterPro" id="IPR006917">
    <property type="entry name" value="SOUL_heme-bd"/>
</dbReference>
<name>A0A9Q0Y2J6_9SAUR</name>
<evidence type="ECO:0000313" key="4">
    <source>
        <dbReference type="Proteomes" id="UP001142489"/>
    </source>
</evidence>
<dbReference type="EMBL" id="JAPFRF010000002">
    <property type="protein sequence ID" value="KAJ7341189.1"/>
    <property type="molecule type" value="Genomic_DNA"/>
</dbReference>
<accession>A0A9Q0Y2J6</accession>
<dbReference type="Gene3D" id="3.20.80.10">
    <property type="entry name" value="Regulatory factor, effector binding domain"/>
    <property type="match status" value="1"/>
</dbReference>
<reference evidence="3" key="1">
    <citation type="journal article" date="2023" name="DNA Res.">
        <title>Chromosome-level genome assembly of Phrynocephalus forsythii using third-generation DNA sequencing and Hi-C analysis.</title>
        <authorList>
            <person name="Qi Y."/>
            <person name="Zhao W."/>
            <person name="Zhao Y."/>
            <person name="Niu C."/>
            <person name="Cao S."/>
            <person name="Zhang Y."/>
        </authorList>
    </citation>
    <scope>NUCLEOTIDE SEQUENCE</scope>
    <source>
        <tissue evidence="3">Muscle</tissue>
    </source>
</reference>
<organism evidence="3 4">
    <name type="scientific">Phrynocephalus forsythii</name>
    <dbReference type="NCBI Taxonomy" id="171643"/>
    <lineage>
        <taxon>Eukaryota</taxon>
        <taxon>Metazoa</taxon>
        <taxon>Chordata</taxon>
        <taxon>Craniata</taxon>
        <taxon>Vertebrata</taxon>
        <taxon>Euteleostomi</taxon>
        <taxon>Lepidosauria</taxon>
        <taxon>Squamata</taxon>
        <taxon>Bifurcata</taxon>
        <taxon>Unidentata</taxon>
        <taxon>Episquamata</taxon>
        <taxon>Toxicofera</taxon>
        <taxon>Iguania</taxon>
        <taxon>Acrodonta</taxon>
        <taxon>Agamidae</taxon>
        <taxon>Agaminae</taxon>
        <taxon>Phrynocephalus</taxon>
    </lineage>
</organism>
<dbReference type="Proteomes" id="UP001142489">
    <property type="component" value="Unassembled WGS sequence"/>
</dbReference>
<dbReference type="AlphaFoldDB" id="A0A9Q0Y2J6"/>
<feature type="region of interest" description="Disordered" evidence="2">
    <location>
        <begin position="43"/>
        <end position="84"/>
    </location>
</feature>
<keyword evidence="4" id="KW-1185">Reference proteome</keyword>
<dbReference type="SUPFAM" id="SSF55136">
    <property type="entry name" value="Probable bacterial effector-binding domain"/>
    <property type="match status" value="1"/>
</dbReference>
<proteinExistence type="inferred from homology"/>
<dbReference type="Pfam" id="PF04832">
    <property type="entry name" value="SOUL"/>
    <property type="match status" value="1"/>
</dbReference>
<sequence length="368" mass="41836">MPTFYLIKNTVQTVIRAPLLRSSPRTWQILPAGKWEPEIVVTTLGNPGRPPGRKKEGGALAQRRPGGDVTPRASSPPLNSGGPELWPSRFPGWVGHSLLRGRQSRIRSGLGEKGAGSARNSGAKMARITLEDLNEMSDEILDEEEEPADGEEQNRMFAHWETVASTHQVSLPQEMAGPIVQMTRHNQTREPVPYATLSQHEKCEEIAYEERLYPAGKWACVTRHEPKYEQSISMGFMKLMRYICKENTLDRHLGMTVPVINEIHLNKEGTEFLQEVLTAYYLPEEFQPNPPLPLDTDIQIVERAPLQVITRVFYGTTTEETILREIQMFWELLGPADNVLRETYLVAAYQNPSVPNRRNEIWFIRRAD</sequence>
<dbReference type="OrthoDB" id="9944327at2759"/>
<evidence type="ECO:0000256" key="2">
    <source>
        <dbReference type="SAM" id="MobiDB-lite"/>
    </source>
</evidence>
<dbReference type="GO" id="GO:0020037">
    <property type="term" value="F:heme binding"/>
    <property type="evidence" value="ECO:0007669"/>
    <property type="project" value="TreeGrafter"/>
</dbReference>
<comment type="caution">
    <text evidence="3">The sequence shown here is derived from an EMBL/GenBank/DDBJ whole genome shotgun (WGS) entry which is preliminary data.</text>
</comment>
<dbReference type="PANTHER" id="PTHR11220:SF24">
    <property type="entry name" value="HEME-BINDING PROTEIN 1"/>
    <property type="match status" value="1"/>
</dbReference>
<dbReference type="InterPro" id="IPR011256">
    <property type="entry name" value="Reg_factor_effector_dom_sf"/>
</dbReference>
<evidence type="ECO:0008006" key="5">
    <source>
        <dbReference type="Google" id="ProtNLM"/>
    </source>
</evidence>
<dbReference type="PANTHER" id="PTHR11220">
    <property type="entry name" value="HEME-BINDING PROTEIN-RELATED"/>
    <property type="match status" value="1"/>
</dbReference>
<evidence type="ECO:0000256" key="1">
    <source>
        <dbReference type="ARBA" id="ARBA00009817"/>
    </source>
</evidence>
<protein>
    <recommendedName>
        <fullName evidence="5">Heme-binding protein 1</fullName>
    </recommendedName>
</protein>